<evidence type="ECO:0008006" key="3">
    <source>
        <dbReference type="Google" id="ProtNLM"/>
    </source>
</evidence>
<accession>A0A0U2VF66</accession>
<reference evidence="1 2" key="2">
    <citation type="journal article" date="2016" name="Genome Announc.">
        <title>Complete Genome Sequences of Two Interactive Moderate Thermophiles, Paenibacillus napthalenovorans 32O-Y and Paenibacillus sp. 32O-W.</title>
        <authorList>
            <person name="Butler R.R.III."/>
            <person name="Wang J."/>
            <person name="Stark B.C."/>
            <person name="Pombert J.F."/>
        </authorList>
    </citation>
    <scope>NUCLEOTIDE SEQUENCE [LARGE SCALE GENOMIC DNA]</scope>
    <source>
        <strain evidence="1 2">32O-Y</strain>
    </source>
</reference>
<sequence>MIEWVEYDRNSRAIESHVNHLITDGRNVWIAQHAKYKYRDGYGWHEDREPLSLPVTHWAKINLPEEEI</sequence>
<dbReference type="PATRIC" id="fig|162209.4.peg.1894"/>
<organism evidence="1 2">
    <name type="scientific">Paenibacillus naphthalenovorans</name>
    <dbReference type="NCBI Taxonomy" id="162209"/>
    <lineage>
        <taxon>Bacteria</taxon>
        <taxon>Bacillati</taxon>
        <taxon>Bacillota</taxon>
        <taxon>Bacilli</taxon>
        <taxon>Bacillales</taxon>
        <taxon>Paenibacillaceae</taxon>
        <taxon>Paenibacillus</taxon>
    </lineage>
</organism>
<dbReference type="Proteomes" id="UP000061660">
    <property type="component" value="Chromosome"/>
</dbReference>
<dbReference type="STRING" id="162209.IJ22_17890"/>
<dbReference type="KEGG" id="pnp:IJ22_17890"/>
<dbReference type="OrthoDB" id="2647600at2"/>
<keyword evidence="2" id="KW-1185">Reference proteome</keyword>
<dbReference type="AlphaFoldDB" id="A0A0U2VF66"/>
<proteinExistence type="predicted"/>
<name>A0A0U2VF66_9BACL</name>
<dbReference type="RefSeq" id="WP_062408483.1">
    <property type="nucleotide sequence ID" value="NZ_CP013652.1"/>
</dbReference>
<dbReference type="EMBL" id="CP013652">
    <property type="protein sequence ID" value="ALS22163.1"/>
    <property type="molecule type" value="Genomic_DNA"/>
</dbReference>
<gene>
    <name evidence="1" type="ORF">IJ22_17890</name>
</gene>
<evidence type="ECO:0000313" key="1">
    <source>
        <dbReference type="EMBL" id="ALS22163.1"/>
    </source>
</evidence>
<protein>
    <recommendedName>
        <fullName evidence="3">DUF551 domain-containing protein</fullName>
    </recommendedName>
</protein>
<evidence type="ECO:0000313" key="2">
    <source>
        <dbReference type="Proteomes" id="UP000061660"/>
    </source>
</evidence>
<reference evidence="2" key="1">
    <citation type="submission" date="2015-12" db="EMBL/GenBank/DDBJ databases">
        <title>Complete genome sequences of two moderately thermophilic Paenibacillus species.</title>
        <authorList>
            <person name="Butler R.III."/>
            <person name="Wang J."/>
            <person name="Stark B.C."/>
            <person name="Pombert J.-F."/>
        </authorList>
    </citation>
    <scope>NUCLEOTIDE SEQUENCE [LARGE SCALE GENOMIC DNA]</scope>
    <source>
        <strain evidence="2">32O-Y</strain>
    </source>
</reference>